<reference evidence="1 2" key="1">
    <citation type="submission" date="2016-10" db="EMBL/GenBank/DDBJ databases">
        <authorList>
            <person name="de Groot N.N."/>
        </authorList>
    </citation>
    <scope>NUCLEOTIDE SEQUENCE [LARGE SCALE GENOMIC DNA]</scope>
    <source>
        <strain evidence="1 2">DSM 44149</strain>
    </source>
</reference>
<name>A0A1G9SKK1_ALLAB</name>
<organism evidence="1 2">
    <name type="scientific">Allokutzneria albata</name>
    <name type="common">Kibdelosporangium albatum</name>
    <dbReference type="NCBI Taxonomy" id="211114"/>
    <lineage>
        <taxon>Bacteria</taxon>
        <taxon>Bacillati</taxon>
        <taxon>Actinomycetota</taxon>
        <taxon>Actinomycetes</taxon>
        <taxon>Pseudonocardiales</taxon>
        <taxon>Pseudonocardiaceae</taxon>
        <taxon>Allokutzneria</taxon>
    </lineage>
</organism>
<dbReference type="Proteomes" id="UP000183376">
    <property type="component" value="Chromosome I"/>
</dbReference>
<dbReference type="OrthoDB" id="4541270at2"/>
<dbReference type="AlphaFoldDB" id="A0A1G9SKK1"/>
<sequence>MTTPAQQRIPVQCRAAAWPTTIDTAAGEVRLRLGTTIDALVMRAGIAAEVNAYLVRHMFRAPIIVLPGSPADWVFLTGARTSMRLSSWEDLVRLNIGWHRRGTTIALPAPDATGGALRWLAPPSAAIPLPPWSAVVGAARWVCSA</sequence>
<proteinExistence type="predicted"/>
<accession>A0A1G9SKK1</accession>
<evidence type="ECO:0000313" key="1">
    <source>
        <dbReference type="EMBL" id="SDM36016.1"/>
    </source>
</evidence>
<keyword evidence="2" id="KW-1185">Reference proteome</keyword>
<evidence type="ECO:0000313" key="2">
    <source>
        <dbReference type="Proteomes" id="UP000183376"/>
    </source>
</evidence>
<gene>
    <name evidence="1" type="ORF">SAMN04489726_1241</name>
</gene>
<dbReference type="eggNOG" id="ENOG5031IV3">
    <property type="taxonomic scope" value="Bacteria"/>
</dbReference>
<dbReference type="STRING" id="211114.SAMN04489726_1241"/>
<dbReference type="RefSeq" id="WP_052408135.1">
    <property type="nucleotide sequence ID" value="NZ_JOEF01000038.1"/>
</dbReference>
<protein>
    <submittedName>
        <fullName evidence="1">Uncharacterized protein</fullName>
    </submittedName>
</protein>
<dbReference type="EMBL" id="LT629701">
    <property type="protein sequence ID" value="SDM36016.1"/>
    <property type="molecule type" value="Genomic_DNA"/>
</dbReference>